<name>A0A5K1JW64_9APHY</name>
<evidence type="ECO:0000256" key="1">
    <source>
        <dbReference type="PROSITE-ProRule" id="PRU10141"/>
    </source>
</evidence>
<dbReference type="InterPro" id="IPR011009">
    <property type="entry name" value="Kinase-like_dom_sf"/>
</dbReference>
<dbReference type="PANTHER" id="PTHR24347">
    <property type="entry name" value="SERINE/THREONINE-PROTEIN KINASE"/>
    <property type="match status" value="1"/>
</dbReference>
<dbReference type="PROSITE" id="PS00107">
    <property type="entry name" value="PROTEIN_KINASE_ATP"/>
    <property type="match status" value="1"/>
</dbReference>
<evidence type="ECO:0000259" key="2">
    <source>
        <dbReference type="PROSITE" id="PS50011"/>
    </source>
</evidence>
<keyword evidence="1" id="KW-0067">ATP-binding</keyword>
<reference evidence="3" key="1">
    <citation type="submission" date="2019-10" db="EMBL/GenBank/DDBJ databases">
        <authorList>
            <person name="Nor Muhammad N."/>
        </authorList>
    </citation>
    <scope>NUCLEOTIDE SEQUENCE</scope>
</reference>
<dbReference type="InterPro" id="IPR000719">
    <property type="entry name" value="Prot_kinase_dom"/>
</dbReference>
<evidence type="ECO:0000313" key="3">
    <source>
        <dbReference type="EMBL" id="VWO96565.1"/>
    </source>
</evidence>
<keyword evidence="3" id="KW-0418">Kinase</keyword>
<dbReference type="InterPro" id="IPR017441">
    <property type="entry name" value="Protein_kinase_ATP_BS"/>
</dbReference>
<dbReference type="EMBL" id="LR725738">
    <property type="protein sequence ID" value="VWO96565.1"/>
    <property type="molecule type" value="Genomic_DNA"/>
</dbReference>
<dbReference type="GO" id="GO:0004672">
    <property type="term" value="F:protein kinase activity"/>
    <property type="evidence" value="ECO:0007669"/>
    <property type="project" value="InterPro"/>
</dbReference>
<dbReference type="SUPFAM" id="SSF56112">
    <property type="entry name" value="Protein kinase-like (PK-like)"/>
    <property type="match status" value="1"/>
</dbReference>
<dbReference type="Gene3D" id="1.10.510.10">
    <property type="entry name" value="Transferase(Phosphotransferase) domain 1"/>
    <property type="match status" value="1"/>
</dbReference>
<proteinExistence type="predicted"/>
<keyword evidence="3" id="KW-0808">Transferase</keyword>
<organism evidence="3">
    <name type="scientific">Ganoderma boninense</name>
    <dbReference type="NCBI Taxonomy" id="34458"/>
    <lineage>
        <taxon>Eukaryota</taxon>
        <taxon>Fungi</taxon>
        <taxon>Dikarya</taxon>
        <taxon>Basidiomycota</taxon>
        <taxon>Agaricomycotina</taxon>
        <taxon>Agaricomycetes</taxon>
        <taxon>Polyporales</taxon>
        <taxon>Polyporaceae</taxon>
        <taxon>Ganoderma</taxon>
    </lineage>
</organism>
<feature type="domain" description="Protein kinase" evidence="2">
    <location>
        <begin position="25"/>
        <end position="144"/>
    </location>
</feature>
<dbReference type="Pfam" id="PF00069">
    <property type="entry name" value="Pkinase"/>
    <property type="match status" value="1"/>
</dbReference>
<keyword evidence="1" id="KW-0547">Nucleotide-binding</keyword>
<sequence>MPRWFALNYQDILPTSASTKVFASYQFVKRIGEGGYGVVYSAKNVETRQWRAVKIMEKPKDFISPEDREQDPIEREAEILRSVDHINIVRLVDIFDEGTEMHIVMELMVEGSLHDLIVREKHLGHYDSKVVTQQICHALAVSAP</sequence>
<dbReference type="AlphaFoldDB" id="A0A5K1JW64"/>
<dbReference type="GO" id="GO:0005524">
    <property type="term" value="F:ATP binding"/>
    <property type="evidence" value="ECO:0007669"/>
    <property type="project" value="UniProtKB-UniRule"/>
</dbReference>
<protein>
    <submittedName>
        <fullName evidence="3">Protein kinase domain-containing protein</fullName>
    </submittedName>
</protein>
<dbReference type="PROSITE" id="PS50011">
    <property type="entry name" value="PROTEIN_KINASE_DOM"/>
    <property type="match status" value="1"/>
</dbReference>
<gene>
    <name evidence="3" type="primary">I1RCF7</name>
</gene>
<dbReference type="SMART" id="SM00220">
    <property type="entry name" value="S_TKc"/>
    <property type="match status" value="1"/>
</dbReference>
<accession>A0A5K1JW64</accession>
<feature type="binding site" evidence="1">
    <location>
        <position position="54"/>
    </location>
    <ligand>
        <name>ATP</name>
        <dbReference type="ChEBI" id="CHEBI:30616"/>
    </ligand>
</feature>